<dbReference type="Proteomes" id="UP000010475">
    <property type="component" value="Plasmid pCYLST.03"/>
</dbReference>
<dbReference type="AlphaFoldDB" id="K9XAG6"/>
<dbReference type="OrthoDB" id="495592at2"/>
<proteinExistence type="predicted"/>
<protein>
    <submittedName>
        <fullName evidence="1">Uncharacterized protein</fullName>
    </submittedName>
</protein>
<dbReference type="EMBL" id="CP003645">
    <property type="protein sequence ID" value="AFZ28617.1"/>
    <property type="molecule type" value="Genomic_DNA"/>
</dbReference>
<name>K9XAG6_9NOST</name>
<gene>
    <name evidence="1" type="ORF">Cylst_6399</name>
</gene>
<reference evidence="1 2" key="1">
    <citation type="submission" date="2012-06" db="EMBL/GenBank/DDBJ databases">
        <title>Finished plasmid 3 of genome of Cylindrospermum stagnale PCC 7417.</title>
        <authorList>
            <consortium name="US DOE Joint Genome Institute"/>
            <person name="Gugger M."/>
            <person name="Coursin T."/>
            <person name="Rippka R."/>
            <person name="Tandeau De Marsac N."/>
            <person name="Huntemann M."/>
            <person name="Wei C.-L."/>
            <person name="Han J."/>
            <person name="Detter J.C."/>
            <person name="Han C."/>
            <person name="Tapia R."/>
            <person name="Davenport K."/>
            <person name="Daligault H."/>
            <person name="Erkkila T."/>
            <person name="Gu W."/>
            <person name="Munk A.C.C."/>
            <person name="Teshima H."/>
            <person name="Xu Y."/>
            <person name="Chain P."/>
            <person name="Chen A."/>
            <person name="Krypides N."/>
            <person name="Mavromatis K."/>
            <person name="Markowitz V."/>
            <person name="Szeto E."/>
            <person name="Ivanova N."/>
            <person name="Mikhailova N."/>
            <person name="Ovchinnikova G."/>
            <person name="Pagani I."/>
            <person name="Pati A."/>
            <person name="Goodwin L."/>
            <person name="Peters L."/>
            <person name="Pitluck S."/>
            <person name="Woyke T."/>
            <person name="Kerfeld C."/>
        </authorList>
    </citation>
    <scope>NUCLEOTIDE SEQUENCE [LARGE SCALE GENOMIC DNA]</scope>
    <source>
        <strain evidence="1 2">PCC 7417</strain>
        <plasmid evidence="2">Plasmid pCYLST.03</plasmid>
    </source>
</reference>
<keyword evidence="2" id="KW-1185">Reference proteome</keyword>
<evidence type="ECO:0000313" key="1">
    <source>
        <dbReference type="EMBL" id="AFZ28617.1"/>
    </source>
</evidence>
<organism evidence="1 2">
    <name type="scientific">Cylindrospermum stagnale PCC 7417</name>
    <dbReference type="NCBI Taxonomy" id="56107"/>
    <lineage>
        <taxon>Bacteria</taxon>
        <taxon>Bacillati</taxon>
        <taxon>Cyanobacteriota</taxon>
        <taxon>Cyanophyceae</taxon>
        <taxon>Nostocales</taxon>
        <taxon>Nostocaceae</taxon>
        <taxon>Cylindrospermum</taxon>
    </lineage>
</organism>
<accession>K9XAG6</accession>
<dbReference type="HOGENOM" id="CLU_2368176_0_0_3"/>
<evidence type="ECO:0000313" key="2">
    <source>
        <dbReference type="Proteomes" id="UP000010475"/>
    </source>
</evidence>
<dbReference type="KEGG" id="csg:Cylst_6399"/>
<keyword evidence="1" id="KW-0614">Plasmid</keyword>
<sequence length="95" mass="10826">MTRLTVKQQNQAYFNALMIQMECSNPTEALNHLLMDLKRRGYSFLEGMEYVPAYTAEALPQRAIKGKLQPAQPAFNHPESDPVIDRLALLLDDFS</sequence>
<dbReference type="RefSeq" id="WP_015211450.1">
    <property type="nucleotide sequence ID" value="NC_019758.1"/>
</dbReference>
<geneLocation type="plasmid" evidence="1 2">
    <name>pCYLST.03</name>
</geneLocation>